<dbReference type="InterPro" id="IPR007111">
    <property type="entry name" value="NACHT_NTPase"/>
</dbReference>
<sequence length="1468" mass="167786">MDSDGLLKPPQHAEGIVLSQVYPTSESKTATNIDVIALHGLDTNSSETWTWKHRGKPKRQDVNWLKDPHMLPKRIPTARIFTCDWPASIFRQKDTIQMTMKELARRLLLSIRSQLGARPTRPILFIASCLGGIVLTQAMIIASESGSEYGSIWRETRGIVFLATPFGGTAFKDIAKIAVRLLETKARLTGTVVTNLLDSLQGSDQFLQELVADFTNICPQTVKAQGCQLAIFYETKKSNLYRKAMPKILPRFLADTIVDTFNKPKPLVDSSSARLHIVKNPIALERTHVMMNKFSDPEDYAFNAVSGQIKFMVSQILEAQPIEKAKNWVHYNHYSGKLDIERLSGDLLQMKRCYINLAIVIQSSNQAGLKGGEDRTHDSSSFSLFSRLKVETPHKGKEITLPTLFEPCETYKGRLRPSRIMIRGRAGVGKTTLCKKIVYEFIHNNLWQDLYDIVLWIPLRNLKDRERCMIPGYNLNYLLRHEFFSKSRECDELVDSLWHAIDTKYRKVLFILDGLDEVSSQLNGSMLDFLNTLLNQSNVIVTSRPNATVPNSLDPFDLHLETVGFYPDQVKVYIENAFTDQEGQSDVEKINAVQSFLNRHRLVQNLVRIPIQLDAFCYIWNDTTGGNMPETMTAIYQQIVKNLWRKDAIRLEKWDESKFSNVLDGNIKEATYGEIRLLQYLAFNGMYSDVIEFEPAHRNMVIESQPQNGMLLDDMLGRVSFLRSSDPSPNRRGRSYHFLHLTFQEYFAAQYFVQQWEAGNPLECLSLSNAKPEKFSPTWFLQRFKYNTRYDIFWRFVAGLLNNNTQEAERFFHAIQDEPRDILGPTHQRLVTHCLNEVSNFLPSRASLEEQLVRWITFECQRENHSDLTGGVELRDEVVMRILQEVPEKAMKVLLSLSRNQDLSEKLIRIVVTHLDKEHEASRYTALRVLQNQTVEEEHLPAIIVHFKDKDKDVRSAAIRAIETQPAAEKHIPAIIECLEDSNVSVRGVAIAALQYLPITEESTRNIMAYLKHRDEYIVASALEALGNRAVAENYISAIIACLKDECGMVRREAVRVLLDQPLQEKHLPAIIACLESDDDEIVETALKIIRKQPVAEEYCLSVIACLEDKNSSKHNQRMALILLEGEPMTQTKLQAITAFFGSEDHEIRWAAIRAINTQPNLPVEVLRAIEALFRDEESIVRWQAVRVMQNQPNLSTELIGATAALLRDEDADVRCAAIRVMQNQPNLSVEILRATAALFRDKESIVRWQAVRVMQNQPNLSTELIGATAALLRDEDADVRCAAIRVMQNQPNLSVEILRATAALFRDEDISVRLAAIHCFQHRHDLPVEFFRAIAALLKDEYKDVRKLVVDIFVTRAALSSIPNQHVKSFYKVLLEKSFEEHIAWQIVEETSYITLGNQEYSTKLPGRFISLIREVQKRYGIPLTFKSTTGSRANVRSKRSVESPRRRGPKKPGRIWLRRRIGVTFC</sequence>
<dbReference type="Gene3D" id="3.40.50.1820">
    <property type="entry name" value="alpha/beta hydrolase"/>
    <property type="match status" value="1"/>
</dbReference>
<dbReference type="EMBL" id="VFLP01000044">
    <property type="protein sequence ID" value="TRX91530.1"/>
    <property type="molecule type" value="Genomic_DNA"/>
</dbReference>
<keyword evidence="3" id="KW-1185">Reference proteome</keyword>
<dbReference type="InterPro" id="IPR011989">
    <property type="entry name" value="ARM-like"/>
</dbReference>
<accession>A0A553HUA7</accession>
<dbReference type="InterPro" id="IPR027417">
    <property type="entry name" value="P-loop_NTPase"/>
</dbReference>
<organism evidence="2 3">
    <name type="scientific">Xylaria flabelliformis</name>
    <dbReference type="NCBI Taxonomy" id="2512241"/>
    <lineage>
        <taxon>Eukaryota</taxon>
        <taxon>Fungi</taxon>
        <taxon>Dikarya</taxon>
        <taxon>Ascomycota</taxon>
        <taxon>Pezizomycotina</taxon>
        <taxon>Sordariomycetes</taxon>
        <taxon>Xylariomycetidae</taxon>
        <taxon>Xylariales</taxon>
        <taxon>Xylariaceae</taxon>
        <taxon>Xylaria</taxon>
    </lineage>
</organism>
<comment type="caution">
    <text evidence="2">The sequence shown here is derived from an EMBL/GenBank/DDBJ whole genome shotgun (WGS) entry which is preliminary data.</text>
</comment>
<dbReference type="SUPFAM" id="SSF52540">
    <property type="entry name" value="P-loop containing nucleoside triphosphate hydrolases"/>
    <property type="match status" value="1"/>
</dbReference>
<dbReference type="PANTHER" id="PTHR46844">
    <property type="entry name" value="SLR5058 PROTEIN"/>
    <property type="match status" value="1"/>
</dbReference>
<dbReference type="PROSITE" id="PS50837">
    <property type="entry name" value="NACHT"/>
    <property type="match status" value="1"/>
</dbReference>
<dbReference type="Proteomes" id="UP000319160">
    <property type="component" value="Unassembled WGS sequence"/>
</dbReference>
<dbReference type="InterPro" id="IPR055496">
    <property type="entry name" value="DUF7068"/>
</dbReference>
<dbReference type="PANTHER" id="PTHR46844:SF1">
    <property type="entry name" value="SLR5058 PROTEIN"/>
    <property type="match status" value="1"/>
</dbReference>
<evidence type="ECO:0000259" key="1">
    <source>
        <dbReference type="PROSITE" id="PS50837"/>
    </source>
</evidence>
<dbReference type="Gene3D" id="3.40.50.300">
    <property type="entry name" value="P-loop containing nucleotide triphosphate hydrolases"/>
    <property type="match status" value="1"/>
</dbReference>
<dbReference type="Pfam" id="PF13646">
    <property type="entry name" value="HEAT_2"/>
    <property type="match status" value="2"/>
</dbReference>
<reference evidence="3" key="1">
    <citation type="submission" date="2019-06" db="EMBL/GenBank/DDBJ databases">
        <title>Draft genome sequence of the griseofulvin-producing fungus Xylaria cubensis strain G536.</title>
        <authorList>
            <person name="Mead M.E."/>
            <person name="Raja H.A."/>
            <person name="Steenwyk J.L."/>
            <person name="Knowles S.L."/>
            <person name="Oberlies N.H."/>
            <person name="Rokas A."/>
        </authorList>
    </citation>
    <scope>NUCLEOTIDE SEQUENCE [LARGE SCALE GENOMIC DNA]</scope>
    <source>
        <strain evidence="3">G536</strain>
    </source>
</reference>
<dbReference type="Pfam" id="PF23238">
    <property type="entry name" value="DUF7068"/>
    <property type="match status" value="1"/>
</dbReference>
<proteinExistence type="predicted"/>
<evidence type="ECO:0000313" key="2">
    <source>
        <dbReference type="EMBL" id="TRX91530.1"/>
    </source>
</evidence>
<name>A0A553HUA7_9PEZI</name>
<dbReference type="STRING" id="2512241.A0A553HUA7"/>
<dbReference type="SUPFAM" id="SSF53474">
    <property type="entry name" value="alpha/beta-Hydrolases"/>
    <property type="match status" value="1"/>
</dbReference>
<gene>
    <name evidence="2" type="ORF">FHL15_007535</name>
</gene>
<dbReference type="Pfam" id="PF05729">
    <property type="entry name" value="NACHT"/>
    <property type="match status" value="1"/>
</dbReference>
<dbReference type="InterPro" id="IPR029058">
    <property type="entry name" value="AB_hydrolase_fold"/>
</dbReference>
<protein>
    <recommendedName>
        <fullName evidence="1">NACHT domain-containing protein</fullName>
    </recommendedName>
</protein>
<dbReference type="InterPro" id="IPR016024">
    <property type="entry name" value="ARM-type_fold"/>
</dbReference>
<dbReference type="OrthoDB" id="427518at2759"/>
<dbReference type="SUPFAM" id="SSF48371">
    <property type="entry name" value="ARM repeat"/>
    <property type="match status" value="1"/>
</dbReference>
<evidence type="ECO:0000313" key="3">
    <source>
        <dbReference type="Proteomes" id="UP000319160"/>
    </source>
</evidence>
<dbReference type="Gene3D" id="1.25.10.10">
    <property type="entry name" value="Leucine-rich Repeat Variant"/>
    <property type="match status" value="3"/>
</dbReference>
<feature type="domain" description="NACHT" evidence="1">
    <location>
        <begin position="418"/>
        <end position="547"/>
    </location>
</feature>